<keyword evidence="7" id="KW-1185">Reference proteome</keyword>
<dbReference type="Pfam" id="PF04586">
    <property type="entry name" value="Peptidase_S78"/>
    <property type="match status" value="1"/>
</dbReference>
<accession>G7QC57</accession>
<evidence type="ECO:0000256" key="1">
    <source>
        <dbReference type="ARBA" id="ARBA00022612"/>
    </source>
</evidence>
<protein>
    <submittedName>
        <fullName evidence="6">Phage prohead protease, HK97 family</fullName>
    </submittedName>
</protein>
<feature type="region of interest" description="Disordered" evidence="4">
    <location>
        <begin position="188"/>
        <end position="237"/>
    </location>
</feature>
<feature type="compositionally biased region" description="Basic and acidic residues" evidence="4">
    <location>
        <begin position="196"/>
        <end position="205"/>
    </location>
</feature>
<evidence type="ECO:0000313" key="6">
    <source>
        <dbReference type="EMBL" id="EHJ49503.1"/>
    </source>
</evidence>
<evidence type="ECO:0000256" key="4">
    <source>
        <dbReference type="SAM" id="MobiDB-lite"/>
    </source>
</evidence>
<dbReference type="RefSeq" id="WP_009182827.1">
    <property type="nucleotide sequence ID" value="NZ_CM001368.1"/>
</dbReference>
<dbReference type="GO" id="GO:0008233">
    <property type="term" value="F:peptidase activity"/>
    <property type="evidence" value="ECO:0007669"/>
    <property type="project" value="UniProtKB-KW"/>
</dbReference>
<dbReference type="InterPro" id="IPR054613">
    <property type="entry name" value="Peptidase_S78_dom"/>
</dbReference>
<keyword evidence="2 6" id="KW-0645">Protease</keyword>
<dbReference type="eggNOG" id="COG3740">
    <property type="taxonomic scope" value="Bacteria"/>
</dbReference>
<gene>
    <name evidence="6" type="ORF">DFW101_3507</name>
</gene>
<evidence type="ECO:0000256" key="2">
    <source>
        <dbReference type="ARBA" id="ARBA00022670"/>
    </source>
</evidence>
<reference evidence="7" key="1">
    <citation type="journal article" date="2015" name="Genome Announc.">
        <title>High-Quality Draft Genome Sequence of Desulfovibrio carbinoliphilus FW-101-2B, an Organic Acid-Oxidizing Sulfate-Reducing Bacterium Isolated from Uranium(VI)-Contaminated Groundwater.</title>
        <authorList>
            <person name="Ramsay B.D."/>
            <person name="Hwang C."/>
            <person name="Woo H.L."/>
            <person name="Carroll S.L."/>
            <person name="Lucas S."/>
            <person name="Han J."/>
            <person name="Lapidus A.L."/>
            <person name="Cheng J.F."/>
            <person name="Goodwin L.A."/>
            <person name="Pitluck S."/>
            <person name="Peters L."/>
            <person name="Chertkov O."/>
            <person name="Held B."/>
            <person name="Detter J.C."/>
            <person name="Han C.S."/>
            <person name="Tapia R."/>
            <person name="Land M.L."/>
            <person name="Hauser L.J."/>
            <person name="Kyrpides N.C."/>
            <person name="Ivanova N.N."/>
            <person name="Mikhailova N."/>
            <person name="Pagani I."/>
            <person name="Woyke T."/>
            <person name="Arkin A.P."/>
            <person name="Dehal P."/>
            <person name="Chivian D."/>
            <person name="Criddle C.S."/>
            <person name="Wu W."/>
            <person name="Chakraborty R."/>
            <person name="Hazen T.C."/>
            <person name="Fields M.W."/>
        </authorList>
    </citation>
    <scope>NUCLEOTIDE SEQUENCE [LARGE SCALE GENOMIC DNA]</scope>
    <source>
        <strain evidence="7">FW-101-2B</strain>
    </source>
</reference>
<dbReference type="STRING" id="694327.DFW101_3507"/>
<evidence type="ECO:0000256" key="3">
    <source>
        <dbReference type="ARBA" id="ARBA00022801"/>
    </source>
</evidence>
<feature type="domain" description="Prohead serine protease" evidence="5">
    <location>
        <begin position="66"/>
        <end position="175"/>
    </location>
</feature>
<dbReference type="HOGENOM" id="CLU_1092943_0_0_7"/>
<dbReference type="Proteomes" id="UP000004662">
    <property type="component" value="Chromosome"/>
</dbReference>
<keyword evidence="3" id="KW-0378">Hydrolase</keyword>
<organism evidence="6 7">
    <name type="scientific">Solidesulfovibrio carbinoliphilus subsp. oakridgensis</name>
    <dbReference type="NCBI Taxonomy" id="694327"/>
    <lineage>
        <taxon>Bacteria</taxon>
        <taxon>Pseudomonadati</taxon>
        <taxon>Thermodesulfobacteriota</taxon>
        <taxon>Desulfovibrionia</taxon>
        <taxon>Desulfovibrionales</taxon>
        <taxon>Desulfovibrionaceae</taxon>
        <taxon>Solidesulfovibrio</taxon>
    </lineage>
</organism>
<dbReference type="EMBL" id="CM001368">
    <property type="protein sequence ID" value="EHJ49503.1"/>
    <property type="molecule type" value="Genomic_DNA"/>
</dbReference>
<dbReference type="GO" id="GO:0006508">
    <property type="term" value="P:proteolysis"/>
    <property type="evidence" value="ECO:0007669"/>
    <property type="project" value="UniProtKB-KW"/>
</dbReference>
<name>G7QC57_9BACT</name>
<evidence type="ECO:0000313" key="7">
    <source>
        <dbReference type="Proteomes" id="UP000004662"/>
    </source>
</evidence>
<feature type="compositionally biased region" description="Acidic residues" evidence="4">
    <location>
        <begin position="206"/>
        <end position="225"/>
    </location>
</feature>
<sequence length="254" mass="27319">MPQFIDSAQFRAAPKAGQNVQKGYSFQAKGLDVAARTVSFVASTEAVDRMGDSIKLAGWRLDRFKSNPVILFGHDSHDLPIGKAVSVGIEGDALVVTVQFASAEANPMAENVFRLIQEGCLNAVSVGFIPIRWEWVDDEANGRCGIDILEAELLEISVVPIPAHPDALVQAGMKGLDASPMLAWMREQAGAAPKPEGADATKGDDMPPEDMPMDDPEDDRPEDEAGCQGDKPKKGFSSKRAGLVCRFLKLKRAA</sequence>
<dbReference type="InterPro" id="IPR006433">
    <property type="entry name" value="Prohead_protease"/>
</dbReference>
<dbReference type="OrthoDB" id="5384932at2"/>
<evidence type="ECO:0000259" key="5">
    <source>
        <dbReference type="Pfam" id="PF04586"/>
    </source>
</evidence>
<keyword evidence="1" id="KW-1188">Viral release from host cell</keyword>
<dbReference type="NCBIfam" id="TIGR01543">
    <property type="entry name" value="proheadase_HK97"/>
    <property type="match status" value="1"/>
</dbReference>
<dbReference type="AlphaFoldDB" id="G7QC57"/>
<proteinExistence type="predicted"/>